<organism evidence="1">
    <name type="scientific">hydrothermal vent metagenome</name>
    <dbReference type="NCBI Taxonomy" id="652676"/>
    <lineage>
        <taxon>unclassified sequences</taxon>
        <taxon>metagenomes</taxon>
        <taxon>ecological metagenomes</taxon>
    </lineage>
</organism>
<feature type="non-terminal residue" evidence="1">
    <location>
        <position position="1"/>
    </location>
</feature>
<name>A0A3B0VNG7_9ZZZZ</name>
<proteinExistence type="predicted"/>
<dbReference type="Gene3D" id="3.90.1720.10">
    <property type="entry name" value="endopeptidase domain like (from Nostoc punctiforme)"/>
    <property type="match status" value="1"/>
</dbReference>
<gene>
    <name evidence="1" type="ORF">MNBD_GAMMA04-2224</name>
</gene>
<evidence type="ECO:0000313" key="1">
    <source>
        <dbReference type="EMBL" id="VAW45178.1"/>
    </source>
</evidence>
<accession>A0A3B0VNG7</accession>
<dbReference type="AlphaFoldDB" id="A0A3B0VNG7"/>
<protein>
    <submittedName>
        <fullName evidence="1">Uncharacterized protein</fullName>
    </submittedName>
</protein>
<sequence>RSFFCSELIVRAYHHANLRLVDGLAHTATPRALVKSHYLKFVQELITA</sequence>
<reference evidence="1" key="1">
    <citation type="submission" date="2018-06" db="EMBL/GenBank/DDBJ databases">
        <authorList>
            <person name="Zhirakovskaya E."/>
        </authorList>
    </citation>
    <scope>NUCLEOTIDE SEQUENCE</scope>
</reference>
<dbReference type="EMBL" id="UOFB01000074">
    <property type="protein sequence ID" value="VAW45178.1"/>
    <property type="molecule type" value="Genomic_DNA"/>
</dbReference>